<accession>A0A0F9HK64</accession>
<comment type="caution">
    <text evidence="1">The sequence shown here is derived from an EMBL/GenBank/DDBJ whole genome shotgun (WGS) entry which is preliminary data.</text>
</comment>
<name>A0A0F9HK64_9ZZZZ</name>
<sequence length="65" mass="7733">MTERLDKKIGKFQVTLTVKEFVDTGEHIELQPIGDYQESCWNWDGAKDSIIFFIKRIEERLKDKD</sequence>
<reference evidence="1" key="1">
    <citation type="journal article" date="2015" name="Nature">
        <title>Complex archaea that bridge the gap between prokaryotes and eukaryotes.</title>
        <authorList>
            <person name="Spang A."/>
            <person name="Saw J.H."/>
            <person name="Jorgensen S.L."/>
            <person name="Zaremba-Niedzwiedzka K."/>
            <person name="Martijn J."/>
            <person name="Lind A.E."/>
            <person name="van Eijk R."/>
            <person name="Schleper C."/>
            <person name="Guy L."/>
            <person name="Ettema T.J."/>
        </authorList>
    </citation>
    <scope>NUCLEOTIDE SEQUENCE</scope>
</reference>
<organism evidence="1">
    <name type="scientific">marine sediment metagenome</name>
    <dbReference type="NCBI Taxonomy" id="412755"/>
    <lineage>
        <taxon>unclassified sequences</taxon>
        <taxon>metagenomes</taxon>
        <taxon>ecological metagenomes</taxon>
    </lineage>
</organism>
<dbReference type="EMBL" id="LAZR01022373">
    <property type="protein sequence ID" value="KKL82075.1"/>
    <property type="molecule type" value="Genomic_DNA"/>
</dbReference>
<dbReference type="AlphaFoldDB" id="A0A0F9HK64"/>
<protein>
    <submittedName>
        <fullName evidence="1">Uncharacterized protein</fullName>
    </submittedName>
</protein>
<gene>
    <name evidence="1" type="ORF">LCGC14_1988410</name>
</gene>
<evidence type="ECO:0000313" key="1">
    <source>
        <dbReference type="EMBL" id="KKL82075.1"/>
    </source>
</evidence>
<proteinExistence type="predicted"/>